<evidence type="ECO:0000256" key="1">
    <source>
        <dbReference type="SAM" id="Phobius"/>
    </source>
</evidence>
<feature type="transmembrane region" description="Helical" evidence="1">
    <location>
        <begin position="173"/>
        <end position="199"/>
    </location>
</feature>
<gene>
    <name evidence="2" type="ORF">H0921_04530</name>
</gene>
<protein>
    <recommendedName>
        <fullName evidence="4">Glycosyltransferase RgtA/B/C/D-like domain-containing protein</fullName>
    </recommendedName>
</protein>
<keyword evidence="1" id="KW-0812">Transmembrane</keyword>
<reference evidence="2 3" key="1">
    <citation type="submission" date="2020-07" db="EMBL/GenBank/DDBJ databases">
        <title>Thermogemmata thermophila gen. nov., sp. nov., a novel moderate thermophilic planctomycete from a Kamchatka hot spring.</title>
        <authorList>
            <person name="Elcheninov A.G."/>
            <person name="Podosokorskaya O.A."/>
            <person name="Kovaleva O.L."/>
            <person name="Novikov A."/>
            <person name="Bonch-Osmolovskaya E.A."/>
            <person name="Toshchakov S.V."/>
            <person name="Kublanov I.V."/>
        </authorList>
    </citation>
    <scope>NUCLEOTIDE SEQUENCE [LARGE SCALE GENOMIC DNA]</scope>
    <source>
        <strain evidence="2 3">2918</strain>
    </source>
</reference>
<keyword evidence="1" id="KW-0472">Membrane</keyword>
<proteinExistence type="predicted"/>
<feature type="transmembrane region" description="Helical" evidence="1">
    <location>
        <begin position="316"/>
        <end position="335"/>
    </location>
</feature>
<evidence type="ECO:0008006" key="4">
    <source>
        <dbReference type="Google" id="ProtNLM"/>
    </source>
</evidence>
<keyword evidence="3" id="KW-1185">Reference proteome</keyword>
<feature type="transmembrane region" description="Helical" evidence="1">
    <location>
        <begin position="84"/>
        <end position="103"/>
    </location>
</feature>
<dbReference type="EMBL" id="JACEFB010000002">
    <property type="protein sequence ID" value="MBA2225428.1"/>
    <property type="molecule type" value="Genomic_DNA"/>
</dbReference>
<comment type="caution">
    <text evidence="2">The sequence shown here is derived from an EMBL/GenBank/DDBJ whole genome shotgun (WGS) entry which is preliminary data.</text>
</comment>
<name>A0A7V9AAW1_9BACT</name>
<sequence length="537" mass="60539">MRLRWLYAEIAVFLAVWIALMVLLRERAFYDPGSLWHIVVGEIILTQGMPQSDPFSFTCAGQRWVPQQWGAEVLMALLHRVGQLDLLFLIFTAALATLYAWLFHRALHYGMAPILAGLMVAACLFAGAFHYYVRPHMVTIAALAWTMAILLDAEQRSLSSWRLYTLPLLYILWTNLHGGVLGGILMLGLAGSAWGIVFLLNRYTGLSLGETPWRHWREVGLWAGVLSACALAPLVNPHGLEMFRIWKSIVSSPVLPRVIGEHMPLDPTRPFTWPTLALGVVYLLLLISALPAIRITWLLPLVWFYFSFQSIRQAPLFAVTVAVTLPALWPATRFYRWLRRFSDGTLVCPPAPRPVRPLMVLAPLLAVSVALVLQLTRTPVPLFGTGWARLSPTMTPIELRDTLQHYARTLPPGTPIYNDPNFGGFLIYFTPQFKIFMDDRCELYGDAWLQLYTDTIALPPEQLGPIFEQWQQRYGFPLALIATSPYTPKSSLEQYLLSRPDRWREIARCQAAVLFALRSEEILSSASSASKKNGGPP</sequence>
<accession>A0A7V9AAW1</accession>
<dbReference type="Proteomes" id="UP000542342">
    <property type="component" value="Unassembled WGS sequence"/>
</dbReference>
<organism evidence="2 3">
    <name type="scientific">Thermogemmata fonticola</name>
    <dbReference type="NCBI Taxonomy" id="2755323"/>
    <lineage>
        <taxon>Bacteria</taxon>
        <taxon>Pseudomonadati</taxon>
        <taxon>Planctomycetota</taxon>
        <taxon>Planctomycetia</taxon>
        <taxon>Gemmatales</taxon>
        <taxon>Gemmataceae</taxon>
        <taxon>Thermogemmata</taxon>
    </lineage>
</organism>
<evidence type="ECO:0000313" key="2">
    <source>
        <dbReference type="EMBL" id="MBA2225428.1"/>
    </source>
</evidence>
<dbReference type="AlphaFoldDB" id="A0A7V9AAW1"/>
<evidence type="ECO:0000313" key="3">
    <source>
        <dbReference type="Proteomes" id="UP000542342"/>
    </source>
</evidence>
<feature type="transmembrane region" description="Helical" evidence="1">
    <location>
        <begin position="109"/>
        <end position="129"/>
    </location>
</feature>
<feature type="transmembrane region" description="Helical" evidence="1">
    <location>
        <begin position="6"/>
        <end position="24"/>
    </location>
</feature>
<keyword evidence="1" id="KW-1133">Transmembrane helix</keyword>
<dbReference type="RefSeq" id="WP_194536853.1">
    <property type="nucleotide sequence ID" value="NZ_JACEFB010000002.1"/>
</dbReference>
<feature type="transmembrane region" description="Helical" evidence="1">
    <location>
        <begin position="280"/>
        <end position="304"/>
    </location>
</feature>